<dbReference type="InterPro" id="IPR036396">
    <property type="entry name" value="Cyt_P450_sf"/>
</dbReference>
<evidence type="ECO:0000256" key="6">
    <source>
        <dbReference type="ARBA" id="ARBA00023026"/>
    </source>
</evidence>
<dbReference type="OrthoDB" id="1470350at2759"/>
<dbReference type="CDD" id="cd11063">
    <property type="entry name" value="CYP52"/>
    <property type="match status" value="1"/>
</dbReference>
<dbReference type="EMBL" id="PQXL01000045">
    <property type="protein sequence ID" value="THV53664.1"/>
    <property type="molecule type" value="Genomic_DNA"/>
</dbReference>
<keyword evidence="8" id="KW-0349">Heme</keyword>
<keyword evidence="6" id="KW-0843">Virulence</keyword>
<dbReference type="PROSITE" id="PS00086">
    <property type="entry name" value="CYTOCHROME_P450"/>
    <property type="match status" value="1"/>
</dbReference>
<dbReference type="PANTHER" id="PTHR24287:SF17">
    <property type="entry name" value="P450, PUTATIVE (EUROFUNG)-RELATED"/>
    <property type="match status" value="1"/>
</dbReference>
<dbReference type="PANTHER" id="PTHR24287">
    <property type="entry name" value="P450, PUTATIVE (EUROFUNG)-RELATED"/>
    <property type="match status" value="1"/>
</dbReference>
<evidence type="ECO:0008006" key="11">
    <source>
        <dbReference type="Google" id="ProtNLM"/>
    </source>
</evidence>
<name>A0A4S8RJ56_9HELO</name>
<dbReference type="InterPro" id="IPR002974">
    <property type="entry name" value="Cyt_P450_E_CYP52_ascomycetes"/>
</dbReference>
<dbReference type="GO" id="GO:0005506">
    <property type="term" value="F:iron ion binding"/>
    <property type="evidence" value="ECO:0007669"/>
    <property type="project" value="InterPro"/>
</dbReference>
<dbReference type="InterPro" id="IPR017972">
    <property type="entry name" value="Cyt_P450_CS"/>
</dbReference>
<dbReference type="AlphaFoldDB" id="A0A4S8RJ56"/>
<keyword evidence="4 8" id="KW-0560">Oxidoreductase</keyword>
<keyword evidence="7 8" id="KW-0503">Monooxygenase</keyword>
<keyword evidence="10" id="KW-1185">Reference proteome</keyword>
<evidence type="ECO:0000256" key="7">
    <source>
        <dbReference type="ARBA" id="ARBA00023033"/>
    </source>
</evidence>
<gene>
    <name evidence="9" type="ORF">BGAL_0045g00230</name>
</gene>
<dbReference type="PRINTS" id="PR00385">
    <property type="entry name" value="P450"/>
</dbReference>
<dbReference type="Gene3D" id="1.10.630.10">
    <property type="entry name" value="Cytochrome P450"/>
    <property type="match status" value="1"/>
</dbReference>
<keyword evidence="5 8" id="KW-0408">Iron</keyword>
<evidence type="ECO:0000256" key="8">
    <source>
        <dbReference type="RuleBase" id="RU000461"/>
    </source>
</evidence>
<protein>
    <recommendedName>
        <fullName evidence="11">Cytochrome P450 alkane hydroxylase</fullName>
    </recommendedName>
</protein>
<comment type="caution">
    <text evidence="9">The sequence shown here is derived from an EMBL/GenBank/DDBJ whole genome shotgun (WGS) entry which is preliminary data.</text>
</comment>
<evidence type="ECO:0000256" key="2">
    <source>
        <dbReference type="ARBA" id="ARBA00010617"/>
    </source>
</evidence>
<sequence>MASLLIKLLSLFSVIFSYQLYTRWKLRRNTPAECQQAPNLPAIDPFLGLDLFKKSLKIRKQHTTLETNAKRHDIYGKTFQASRLGRTTIYTAHPDNLKAIYGTNWKEWGTGRADAMEPFCGRGFITRDGEEWRVHRSLFASTLTEANTVNLKLLGEAYEQYIQDLPSNGQTVDLAPIFNNLFLDLSLQFLFGNRIAALYSGDLPVNIETFEKAFDTAQKWMGIRLAFGKFGRILSLFSDKWKESCRIVHSFVDHHIAKALDQVYSLKSGDNASSLLENLVLRGKNLDEIRSQIIQGMLVTQDTTGIVLSNTIFLLSRSPKIWARLRTEVSALGPVQDWNPTDLKNSKLLHNCIKESLRIYPLFPANSRRALVDTTLPTGGGSDGAAPIFIQAGRKVSTSFYTLHREKLVFGDDIEIFDPDRWNHISPSNWEFMPFSHGPRSCAGRHKALGEASYIIARMAAQFRQIESRDDRPWTEDVKLVVKNGNGCQIALFSA</sequence>
<evidence type="ECO:0000313" key="9">
    <source>
        <dbReference type="EMBL" id="THV53664.1"/>
    </source>
</evidence>
<evidence type="ECO:0000313" key="10">
    <source>
        <dbReference type="Proteomes" id="UP000308671"/>
    </source>
</evidence>
<dbReference type="PRINTS" id="PR01239">
    <property type="entry name" value="EP450IICYP52"/>
</dbReference>
<comment type="cofactor">
    <cofactor evidence="1">
        <name>heme</name>
        <dbReference type="ChEBI" id="CHEBI:30413"/>
    </cofactor>
</comment>
<dbReference type="SUPFAM" id="SSF48264">
    <property type="entry name" value="Cytochrome P450"/>
    <property type="match status" value="1"/>
</dbReference>
<dbReference type="Pfam" id="PF00067">
    <property type="entry name" value="p450"/>
    <property type="match status" value="1"/>
</dbReference>
<reference evidence="9 10" key="1">
    <citation type="submission" date="2017-12" db="EMBL/GenBank/DDBJ databases">
        <title>Comparative genomics of Botrytis spp.</title>
        <authorList>
            <person name="Valero-Jimenez C.A."/>
            <person name="Tapia P."/>
            <person name="Veloso J."/>
            <person name="Silva-Moreno E."/>
            <person name="Staats M."/>
            <person name="Valdes J.H."/>
            <person name="Van Kan J.A.L."/>
        </authorList>
    </citation>
    <scope>NUCLEOTIDE SEQUENCE [LARGE SCALE GENOMIC DNA]</scope>
    <source>
        <strain evidence="9 10">MUCL435</strain>
    </source>
</reference>
<proteinExistence type="inferred from homology"/>
<organism evidence="9 10">
    <name type="scientific">Botrytis galanthina</name>
    <dbReference type="NCBI Taxonomy" id="278940"/>
    <lineage>
        <taxon>Eukaryota</taxon>
        <taxon>Fungi</taxon>
        <taxon>Dikarya</taxon>
        <taxon>Ascomycota</taxon>
        <taxon>Pezizomycotina</taxon>
        <taxon>Leotiomycetes</taxon>
        <taxon>Helotiales</taxon>
        <taxon>Sclerotiniaceae</taxon>
        <taxon>Botrytis</taxon>
    </lineage>
</organism>
<evidence type="ECO:0000256" key="4">
    <source>
        <dbReference type="ARBA" id="ARBA00023002"/>
    </source>
</evidence>
<dbReference type="InterPro" id="IPR001128">
    <property type="entry name" value="Cyt_P450"/>
</dbReference>
<dbReference type="GO" id="GO:0020037">
    <property type="term" value="F:heme binding"/>
    <property type="evidence" value="ECO:0007669"/>
    <property type="project" value="InterPro"/>
</dbReference>
<dbReference type="GO" id="GO:0016712">
    <property type="term" value="F:oxidoreductase activity, acting on paired donors, with incorporation or reduction of molecular oxygen, reduced flavin or flavoprotein as one donor, and incorporation of one atom of oxygen"/>
    <property type="evidence" value="ECO:0007669"/>
    <property type="project" value="InterPro"/>
</dbReference>
<keyword evidence="3 8" id="KW-0479">Metal-binding</keyword>
<evidence type="ECO:0000256" key="1">
    <source>
        <dbReference type="ARBA" id="ARBA00001971"/>
    </source>
</evidence>
<dbReference type="Proteomes" id="UP000308671">
    <property type="component" value="Unassembled WGS sequence"/>
</dbReference>
<dbReference type="InterPro" id="IPR047146">
    <property type="entry name" value="Cyt_P450_E_CYP52_fungi"/>
</dbReference>
<accession>A0A4S8RJ56</accession>
<evidence type="ECO:0000256" key="3">
    <source>
        <dbReference type="ARBA" id="ARBA00022723"/>
    </source>
</evidence>
<evidence type="ECO:0000256" key="5">
    <source>
        <dbReference type="ARBA" id="ARBA00023004"/>
    </source>
</evidence>
<comment type="similarity">
    <text evidence="2 8">Belongs to the cytochrome P450 family.</text>
</comment>